<protein>
    <submittedName>
        <fullName evidence="1">Uncharacterized protein</fullName>
    </submittedName>
</protein>
<dbReference type="Proteomes" id="UP001055811">
    <property type="component" value="Linkage Group LG05"/>
</dbReference>
<gene>
    <name evidence="1" type="ORF">L2E82_28180</name>
</gene>
<proteinExistence type="predicted"/>
<evidence type="ECO:0000313" key="1">
    <source>
        <dbReference type="EMBL" id="KAI3738160.1"/>
    </source>
</evidence>
<accession>A0ACB9CV75</accession>
<name>A0ACB9CV75_CICIN</name>
<reference evidence="1 2" key="2">
    <citation type="journal article" date="2022" name="Mol. Ecol. Resour.">
        <title>The genomes of chicory, endive, great burdock and yacon provide insights into Asteraceae paleo-polyploidization history and plant inulin production.</title>
        <authorList>
            <person name="Fan W."/>
            <person name="Wang S."/>
            <person name="Wang H."/>
            <person name="Wang A."/>
            <person name="Jiang F."/>
            <person name="Liu H."/>
            <person name="Zhao H."/>
            <person name="Xu D."/>
            <person name="Zhang Y."/>
        </authorList>
    </citation>
    <scope>NUCLEOTIDE SEQUENCE [LARGE SCALE GENOMIC DNA]</scope>
    <source>
        <strain evidence="2">cv. Punajuju</strain>
        <tissue evidence="1">Leaves</tissue>
    </source>
</reference>
<comment type="caution">
    <text evidence="1">The sequence shown here is derived from an EMBL/GenBank/DDBJ whole genome shotgun (WGS) entry which is preliminary data.</text>
</comment>
<reference evidence="2" key="1">
    <citation type="journal article" date="2022" name="Mol. Ecol. Resour.">
        <title>The genomes of chicory, endive, great burdock and yacon provide insights into Asteraceae palaeo-polyploidization history and plant inulin production.</title>
        <authorList>
            <person name="Fan W."/>
            <person name="Wang S."/>
            <person name="Wang H."/>
            <person name="Wang A."/>
            <person name="Jiang F."/>
            <person name="Liu H."/>
            <person name="Zhao H."/>
            <person name="Xu D."/>
            <person name="Zhang Y."/>
        </authorList>
    </citation>
    <scope>NUCLEOTIDE SEQUENCE [LARGE SCALE GENOMIC DNA]</scope>
    <source>
        <strain evidence="2">cv. Punajuju</strain>
    </source>
</reference>
<keyword evidence="2" id="KW-1185">Reference proteome</keyword>
<organism evidence="1 2">
    <name type="scientific">Cichorium intybus</name>
    <name type="common">Chicory</name>
    <dbReference type="NCBI Taxonomy" id="13427"/>
    <lineage>
        <taxon>Eukaryota</taxon>
        <taxon>Viridiplantae</taxon>
        <taxon>Streptophyta</taxon>
        <taxon>Embryophyta</taxon>
        <taxon>Tracheophyta</taxon>
        <taxon>Spermatophyta</taxon>
        <taxon>Magnoliopsida</taxon>
        <taxon>eudicotyledons</taxon>
        <taxon>Gunneridae</taxon>
        <taxon>Pentapetalae</taxon>
        <taxon>asterids</taxon>
        <taxon>campanulids</taxon>
        <taxon>Asterales</taxon>
        <taxon>Asteraceae</taxon>
        <taxon>Cichorioideae</taxon>
        <taxon>Cichorieae</taxon>
        <taxon>Cichoriinae</taxon>
        <taxon>Cichorium</taxon>
    </lineage>
</organism>
<evidence type="ECO:0000313" key="2">
    <source>
        <dbReference type="Proteomes" id="UP001055811"/>
    </source>
</evidence>
<dbReference type="EMBL" id="CM042013">
    <property type="protein sequence ID" value="KAI3738160.1"/>
    <property type="molecule type" value="Genomic_DNA"/>
</dbReference>
<sequence length="72" mass="7427">MINSDKTEKKGELGANEILAISIGACIDGAAEKDVPLYKHIAELSGRGINVLPVPAFTLISGGKHAGNNLAI</sequence>